<keyword evidence="2" id="KW-0472">Membrane</keyword>
<evidence type="ECO:0000313" key="4">
    <source>
        <dbReference type="Proteomes" id="UP000193391"/>
    </source>
</evidence>
<dbReference type="Proteomes" id="UP000193391">
    <property type="component" value="Unassembled WGS sequence"/>
</dbReference>
<feature type="region of interest" description="Disordered" evidence="1">
    <location>
        <begin position="103"/>
        <end position="131"/>
    </location>
</feature>
<accession>A0A1Y2L2J4</accession>
<dbReference type="OrthoDB" id="8456606at2"/>
<feature type="transmembrane region" description="Helical" evidence="2">
    <location>
        <begin position="6"/>
        <end position="27"/>
    </location>
</feature>
<keyword evidence="3" id="KW-0966">Cell projection</keyword>
<keyword evidence="2" id="KW-1133">Transmembrane helix</keyword>
<dbReference type="PANTHER" id="PTHR38766">
    <property type="entry name" value="FLAGELLAR PROTEIN FLIO"/>
    <property type="match status" value="1"/>
</dbReference>
<comment type="caution">
    <text evidence="3">The sequence shown here is derived from an EMBL/GenBank/DDBJ whole genome shotgun (WGS) entry which is preliminary data.</text>
</comment>
<reference evidence="3 4" key="1">
    <citation type="submission" date="2014-03" db="EMBL/GenBank/DDBJ databases">
        <title>The draft genome sequence of Thalassospira mesophila JCM 18969.</title>
        <authorList>
            <person name="Lai Q."/>
            <person name="Shao Z."/>
        </authorList>
    </citation>
    <scope>NUCLEOTIDE SEQUENCE [LARGE SCALE GENOMIC DNA]</scope>
    <source>
        <strain evidence="3 4">JCM 18969</strain>
    </source>
</reference>
<proteinExistence type="predicted"/>
<dbReference type="InterPro" id="IPR052205">
    <property type="entry name" value="FliO/MopB"/>
</dbReference>
<keyword evidence="4" id="KW-1185">Reference proteome</keyword>
<gene>
    <name evidence="3" type="ORF">TMES_06940</name>
</gene>
<dbReference type="AlphaFoldDB" id="A0A1Y2L2J4"/>
<keyword evidence="3" id="KW-0969">Cilium</keyword>
<protein>
    <submittedName>
        <fullName evidence="3">Flagellar assembly protein FliO</fullName>
    </submittedName>
</protein>
<name>A0A1Y2L2J4_9PROT</name>
<keyword evidence="2" id="KW-0812">Transmembrane</keyword>
<evidence type="ECO:0000256" key="1">
    <source>
        <dbReference type="SAM" id="MobiDB-lite"/>
    </source>
</evidence>
<keyword evidence="3" id="KW-0282">Flagellum</keyword>
<organism evidence="3 4">
    <name type="scientific">Thalassospira mesophila</name>
    <dbReference type="NCBI Taxonomy" id="1293891"/>
    <lineage>
        <taxon>Bacteria</taxon>
        <taxon>Pseudomonadati</taxon>
        <taxon>Pseudomonadota</taxon>
        <taxon>Alphaproteobacteria</taxon>
        <taxon>Rhodospirillales</taxon>
        <taxon>Thalassospiraceae</taxon>
        <taxon>Thalassospira</taxon>
    </lineage>
</organism>
<dbReference type="RefSeq" id="WP_085580790.1">
    <property type="nucleotide sequence ID" value="NZ_JFKA01000002.1"/>
</dbReference>
<dbReference type="STRING" id="1293891.TMES_06940"/>
<dbReference type="PANTHER" id="PTHR38766:SF1">
    <property type="entry name" value="FLAGELLAR PROTEIN FLIO"/>
    <property type="match status" value="1"/>
</dbReference>
<evidence type="ECO:0000313" key="3">
    <source>
        <dbReference type="EMBL" id="OSQ39696.1"/>
    </source>
</evidence>
<evidence type="ECO:0000256" key="2">
    <source>
        <dbReference type="SAM" id="Phobius"/>
    </source>
</evidence>
<sequence>MDMESYFRFVAALVFVLALIGLIALLARRFVPGARTVNRGKKRRLALIEVLPLDTKRRLVLLRRDDTEHLIVLGPNGDLVVERNIGTTFNQLLPDGDIAQGSAQKLHGRDAASAGTINSNVDAPKDRDVLP</sequence>
<dbReference type="EMBL" id="JFKA01000002">
    <property type="protein sequence ID" value="OSQ39696.1"/>
    <property type="molecule type" value="Genomic_DNA"/>
</dbReference>